<dbReference type="InterPro" id="IPR004474">
    <property type="entry name" value="LytR_CpsA_psr"/>
</dbReference>
<keyword evidence="3" id="KW-0472">Membrane</keyword>
<comment type="caution">
    <text evidence="5">The sequence shown here is derived from an EMBL/GenBank/DDBJ whole genome shotgun (WGS) entry which is preliminary data.</text>
</comment>
<keyword evidence="3" id="KW-0812">Transmembrane</keyword>
<protein>
    <submittedName>
        <fullName evidence="5">Putative cell wall biosynthesis protein LcpB</fullName>
    </submittedName>
</protein>
<accession>A0A7K0C305</accession>
<dbReference type="Gene3D" id="3.40.630.190">
    <property type="entry name" value="LCP protein"/>
    <property type="match status" value="1"/>
</dbReference>
<evidence type="ECO:0000256" key="3">
    <source>
        <dbReference type="SAM" id="Phobius"/>
    </source>
</evidence>
<organism evidence="5 6">
    <name type="scientific">Actinomadura macrotermitis</name>
    <dbReference type="NCBI Taxonomy" id="2585200"/>
    <lineage>
        <taxon>Bacteria</taxon>
        <taxon>Bacillati</taxon>
        <taxon>Actinomycetota</taxon>
        <taxon>Actinomycetes</taxon>
        <taxon>Streptosporangiales</taxon>
        <taxon>Thermomonosporaceae</taxon>
        <taxon>Actinomadura</taxon>
    </lineage>
</organism>
<keyword evidence="6" id="KW-1185">Reference proteome</keyword>
<dbReference type="Pfam" id="PF03816">
    <property type="entry name" value="LytR_cpsA_psr"/>
    <property type="match status" value="1"/>
</dbReference>
<evidence type="ECO:0000256" key="2">
    <source>
        <dbReference type="SAM" id="MobiDB-lite"/>
    </source>
</evidence>
<proteinExistence type="inferred from homology"/>
<comment type="similarity">
    <text evidence="1">Belongs to the LytR/CpsA/Psr (LCP) family.</text>
</comment>
<evidence type="ECO:0000256" key="1">
    <source>
        <dbReference type="ARBA" id="ARBA00006068"/>
    </source>
</evidence>
<feature type="domain" description="Cell envelope-related transcriptional attenuator" evidence="4">
    <location>
        <begin position="124"/>
        <end position="264"/>
    </location>
</feature>
<reference evidence="5 6" key="1">
    <citation type="submission" date="2019-10" db="EMBL/GenBank/DDBJ databases">
        <title>Actinomadura rubteroloni sp. nov. and Actinomadura macrotermitis sp. nov., isolated from the gut of fungus growing-termite Macrotermes natalensis.</title>
        <authorList>
            <person name="Benndorf R."/>
            <person name="Martin K."/>
            <person name="Kuefner M."/>
            <person name="De Beer W."/>
            <person name="Kaster A.-K."/>
            <person name="Vollmers J."/>
            <person name="Poulsen M."/>
            <person name="Beemelmanns C."/>
        </authorList>
    </citation>
    <scope>NUCLEOTIDE SEQUENCE [LARGE SCALE GENOMIC DNA]</scope>
    <source>
        <strain evidence="5 6">RB68</strain>
    </source>
</reference>
<dbReference type="AlphaFoldDB" id="A0A7K0C305"/>
<dbReference type="Proteomes" id="UP000487268">
    <property type="component" value="Unassembled WGS sequence"/>
</dbReference>
<sequence length="360" mass="38420">MRVARSRPAPVPEEDPYARQGDQLHGYGDPYRQGPPPGGRVRRPHGRRWPKVVGGLLALVLVLIVGGYFFFDARLKREQVLVDYAGRVADTPGTNWLIVGSDSRAGLTREQRHKLATGKAAGRRTDSMMLLHYGAGGTTLVSLPRDSYLPIPGHGSNKLNAAFAFGGPKLLVRTLEGATGVHIDHYAEIGFGGFVGVVDAIGGVDICVKKPMKDPKAGLDLQPGCQTLDGGKALGYVRTRASARADLDRVEHQRQFFGALMKKSTSPGTLLNPMASIPLAMNATSNFLVDDGDHLYDLARMMWAMRGVTGGDGVTTTVPIGGAGSSPVAGAYITWNRTLAGQLFGALKDDQPVPRSAVTK</sequence>
<feature type="region of interest" description="Disordered" evidence="2">
    <location>
        <begin position="1"/>
        <end position="46"/>
    </location>
</feature>
<dbReference type="PANTHER" id="PTHR33392:SF6">
    <property type="entry name" value="POLYISOPRENYL-TEICHOIC ACID--PEPTIDOGLYCAN TEICHOIC ACID TRANSFERASE TAGU"/>
    <property type="match status" value="1"/>
</dbReference>
<dbReference type="PANTHER" id="PTHR33392">
    <property type="entry name" value="POLYISOPRENYL-TEICHOIC ACID--PEPTIDOGLYCAN TEICHOIC ACID TRANSFERASE TAGU"/>
    <property type="match status" value="1"/>
</dbReference>
<evidence type="ECO:0000259" key="4">
    <source>
        <dbReference type="Pfam" id="PF03816"/>
    </source>
</evidence>
<evidence type="ECO:0000313" key="5">
    <source>
        <dbReference type="EMBL" id="MQY07803.1"/>
    </source>
</evidence>
<dbReference type="InterPro" id="IPR050922">
    <property type="entry name" value="LytR/CpsA/Psr_CW_biosynth"/>
</dbReference>
<name>A0A7K0C305_9ACTN</name>
<keyword evidence="3" id="KW-1133">Transmembrane helix</keyword>
<dbReference type="OrthoDB" id="3759589at2"/>
<gene>
    <name evidence="5" type="primary">lcpB</name>
    <name evidence="5" type="ORF">ACRB68_59050</name>
</gene>
<feature type="transmembrane region" description="Helical" evidence="3">
    <location>
        <begin position="52"/>
        <end position="71"/>
    </location>
</feature>
<dbReference type="EMBL" id="WEGH01000004">
    <property type="protein sequence ID" value="MQY07803.1"/>
    <property type="molecule type" value="Genomic_DNA"/>
</dbReference>
<dbReference type="NCBIfam" id="TIGR00350">
    <property type="entry name" value="lytR_cpsA_psr"/>
    <property type="match status" value="1"/>
</dbReference>
<evidence type="ECO:0000313" key="6">
    <source>
        <dbReference type="Proteomes" id="UP000487268"/>
    </source>
</evidence>